<feature type="transmembrane region" description="Helical" evidence="1">
    <location>
        <begin position="12"/>
        <end position="37"/>
    </location>
</feature>
<evidence type="ECO:0000256" key="1">
    <source>
        <dbReference type="SAM" id="Phobius"/>
    </source>
</evidence>
<evidence type="ECO:0000313" key="3">
    <source>
        <dbReference type="EMBL" id="QJH99685.1"/>
    </source>
</evidence>
<keyword evidence="1" id="KW-1133">Transmembrane helix</keyword>
<name>A0A6H1ZSS5_9ZZZZ</name>
<organism evidence="2">
    <name type="scientific">viral metagenome</name>
    <dbReference type="NCBI Taxonomy" id="1070528"/>
    <lineage>
        <taxon>unclassified sequences</taxon>
        <taxon>metagenomes</taxon>
        <taxon>organismal metagenomes</taxon>
    </lineage>
</organism>
<gene>
    <name evidence="2" type="ORF">TM448A01654_0010</name>
    <name evidence="3" type="ORF">TM448B01645_0020</name>
</gene>
<keyword evidence="1" id="KW-0472">Membrane</keyword>
<accession>A0A6H1ZSS5</accession>
<proteinExistence type="predicted"/>
<reference evidence="2" key="1">
    <citation type="submission" date="2020-03" db="EMBL/GenBank/DDBJ databases">
        <title>The deep terrestrial virosphere.</title>
        <authorList>
            <person name="Holmfeldt K."/>
            <person name="Nilsson E."/>
            <person name="Simone D."/>
            <person name="Lopez-Fernandez M."/>
            <person name="Wu X."/>
            <person name="de Brujin I."/>
            <person name="Lundin D."/>
            <person name="Andersson A."/>
            <person name="Bertilsson S."/>
            <person name="Dopson M."/>
        </authorList>
    </citation>
    <scope>NUCLEOTIDE SEQUENCE</scope>
    <source>
        <strain evidence="2">TM448A01654</strain>
        <strain evidence="3">TM448B01645</strain>
    </source>
</reference>
<sequence>MNEIETLKKEVALLHKCAVITGVILIGLMFTLFLIALTGCATPGERLLTKINDDVNYQAPQGKFGQCRTTAEQKVKILTDMGIKAEVVHCEARDKYSWDHAGVKVYLDGQEWFLDNGKIMDVVWEYSEVKKACYDFILP</sequence>
<dbReference type="EMBL" id="MT144802">
    <property type="protein sequence ID" value="QJH99685.1"/>
    <property type="molecule type" value="Genomic_DNA"/>
</dbReference>
<keyword evidence="1" id="KW-0812">Transmembrane</keyword>
<protein>
    <submittedName>
        <fullName evidence="2">Uncharacterized protein</fullName>
    </submittedName>
</protein>
<dbReference type="EMBL" id="MT144183">
    <property type="protein sequence ID" value="QJA50250.1"/>
    <property type="molecule type" value="Genomic_DNA"/>
</dbReference>
<dbReference type="AlphaFoldDB" id="A0A6H1ZSS5"/>
<evidence type="ECO:0000313" key="2">
    <source>
        <dbReference type="EMBL" id="QJA50250.1"/>
    </source>
</evidence>